<proteinExistence type="predicted"/>
<name>A0AC34QMR3_9BILA</name>
<dbReference type="Proteomes" id="UP000887576">
    <property type="component" value="Unplaced"/>
</dbReference>
<organism evidence="1 2">
    <name type="scientific">Panagrolaimus sp. JU765</name>
    <dbReference type="NCBI Taxonomy" id="591449"/>
    <lineage>
        <taxon>Eukaryota</taxon>
        <taxon>Metazoa</taxon>
        <taxon>Ecdysozoa</taxon>
        <taxon>Nematoda</taxon>
        <taxon>Chromadorea</taxon>
        <taxon>Rhabditida</taxon>
        <taxon>Tylenchina</taxon>
        <taxon>Panagrolaimomorpha</taxon>
        <taxon>Panagrolaimoidea</taxon>
        <taxon>Panagrolaimidae</taxon>
        <taxon>Panagrolaimus</taxon>
    </lineage>
</organism>
<dbReference type="WBParaSite" id="JU765_v2.g17622.t1">
    <property type="protein sequence ID" value="JU765_v2.g17622.t1"/>
    <property type="gene ID" value="JU765_v2.g17622"/>
</dbReference>
<evidence type="ECO:0000313" key="2">
    <source>
        <dbReference type="WBParaSite" id="JU765_v2.g17622.t1"/>
    </source>
</evidence>
<evidence type="ECO:0000313" key="1">
    <source>
        <dbReference type="Proteomes" id="UP000887576"/>
    </source>
</evidence>
<protein>
    <submittedName>
        <fullName evidence="2">K Homology domain-containing protein</fullName>
    </submittedName>
</protein>
<reference evidence="2" key="1">
    <citation type="submission" date="2022-11" db="UniProtKB">
        <authorList>
            <consortium name="WormBaseParasite"/>
        </authorList>
    </citation>
    <scope>IDENTIFICATION</scope>
</reference>
<sequence>MNSFITQPPNDFHSNLASNGFEQRLTVDQILQLMNQVANSVKANDFSAQLANSIFLLCQQLKTHGQHLEQNHKSELNRCFVALRQACCRDSGQLGTPCRLKMMEIVELRAMAWRPNLAHTQYYLGRGQSGQPDQPPTQSPVTNVAVSQASPIFTPTLHSPFNQFIPPQQTQPLFVPEMQQNPSAIPPGYFFIPTGAPGWQGQMLHNPAAGLLGGPPQPQLVDPWTASRNAAAAAAAATVLMNGTAMGKANAALGLKNPRLVGVNLTTTPPVNPKSNKSAQFREEVTIRNCDSGKIMGVKGRRVAVVEELSKTVISFQKVDPKSKDRVLTITGSTEESIQFAKKLVEETIRRNVSPNRFHEDSMGNSQLLAASPPVSAPVAPEEEDDDDDDGGPGISIETAQDGTLKLCCDDPDMLQAAQMALSEYLNRARRSNRMTAEERAEKAERRKSMPLQTAKKEEKPAPTIKESRRALTGSVPNLAADLAQGLSIDDKIPQPAPENTSLTTRYSREQLLEIRESSEGTEILKNVDPEIKDELAKKSESTFDFNDLNISPRLVAFKSPSSFFLSHC</sequence>
<accession>A0AC34QMR3</accession>